<proteinExistence type="predicted"/>
<sequence length="946" mass="109344">MIPKCFIEDIINCIDYYNLIIKPSSSSSNGGLKLDPLNPKQSMTISLIQAYTITNNVNNDLNNIIDIIDIDKLLRNVNRLIKFRNNYNHIQQSWKLFVMSCCSTTNIENDRHIENYKLTLPDLKTIKTNLNLDNPQTNESFLIDMLSCCTHDSNGHILNFDYTKNKHGPHISIKDFAEILGNLGSASDESRLLLVGEPVCKSFHESQTKLIDRLIPEIGSQQQDEITQNEININSAIQFDELLSHLETSFKTNTSLVAPSSSSSYEYLACPSPDVLRVLFTLASRAPNTNWTSGSSNLDGIVTSNEVVKSVNIGYDTSLYRTSLNERSGDIIRNYVEIIITGRISDIGRDRLYGNICEFLGDFITTRPTSTSSVSGLNGRPMRKAAVVPTGPAVLASSPTKKRDIMTIIRESPKKKKKNSDIIIPESELVIISDSEQEESVNTVKKENKVEEPSISAMEKEVQKYQDFGLSINNKPANMFEMEDRGNIKNPFLLLNDVDQPSKKSRKDQQQQQQPVVKDKWDHIRIFDEVILSKKLKPTNFTLWKLVNWAMYCAGKDRDIFDSNYRNCHLIYSTHNSVLSCIFSIIEYNLVEELTKLSKHPHDPLEWIFNQSENIRRSISQQIESNSDILLSVLMTQLSYFKRGWYDRLIENVFNGFTTTHSSSSSSTPTTCYEHEKFLLRDDESIKQKTRLVRYNYFNDLMDSMKLRFKITNMVFYWSYFFDFKTRDGIIRSKSESSIGNSLSPTILIKEIASRFINIECYYLEEFFQCMFSPSVIPQKYHELFLINLSQEILEKLTNSFQLKFNLCERLDNSDITNSNNDLDWRRNKLRLVLNWIINDEIYEQITEDETYPSFAHFNQAWLKLNFLLGWMLGVVLRDVKPCLESLDIDSLLNTCVLMDERRIEKYRTYLTQVGIKKFSLSQDEVKEKMEKQKWENFKVIMETSL</sequence>
<accession>A0A8J5V573</accession>
<gene>
    <name evidence="1" type="ORF">J8A68_000784</name>
</gene>
<evidence type="ECO:0000313" key="1">
    <source>
        <dbReference type="EMBL" id="KAG7665764.1"/>
    </source>
</evidence>
<organism evidence="1 2">
    <name type="scientific">[Candida] subhashii</name>
    <dbReference type="NCBI Taxonomy" id="561895"/>
    <lineage>
        <taxon>Eukaryota</taxon>
        <taxon>Fungi</taxon>
        <taxon>Dikarya</taxon>
        <taxon>Ascomycota</taxon>
        <taxon>Saccharomycotina</taxon>
        <taxon>Pichiomycetes</taxon>
        <taxon>Debaryomycetaceae</taxon>
        <taxon>Spathaspora</taxon>
    </lineage>
</organism>
<dbReference type="RefSeq" id="XP_049265996.1">
    <property type="nucleotide sequence ID" value="XM_049410495.1"/>
</dbReference>
<protein>
    <submittedName>
        <fullName evidence="1">Uncharacterized protein</fullName>
    </submittedName>
</protein>
<name>A0A8J5V573_9ASCO</name>
<dbReference type="Pfam" id="PF08730">
    <property type="entry name" value="Rad33"/>
    <property type="match status" value="1"/>
</dbReference>
<dbReference type="OrthoDB" id="4084947at2759"/>
<keyword evidence="2" id="KW-1185">Reference proteome</keyword>
<dbReference type="Proteomes" id="UP000694255">
    <property type="component" value="Unassembled WGS sequence"/>
</dbReference>
<reference evidence="1 2" key="1">
    <citation type="journal article" date="2021" name="DNA Res.">
        <title>Genome analysis of Candida subhashii reveals its hybrid nature and dual mitochondrial genome conformations.</title>
        <authorList>
            <person name="Mixao V."/>
            <person name="Hegedusova E."/>
            <person name="Saus E."/>
            <person name="Pryszcz L.P."/>
            <person name="Cillingova A."/>
            <person name="Nosek J."/>
            <person name="Gabaldon T."/>
        </authorList>
    </citation>
    <scope>NUCLEOTIDE SEQUENCE [LARGE SCALE GENOMIC DNA]</scope>
    <source>
        <strain evidence="1 2">CBS 10753</strain>
    </source>
</reference>
<dbReference type="GeneID" id="73467585"/>
<dbReference type="AlphaFoldDB" id="A0A8J5V573"/>
<dbReference type="EMBL" id="JAGSYN010000047">
    <property type="protein sequence ID" value="KAG7665764.1"/>
    <property type="molecule type" value="Genomic_DNA"/>
</dbReference>
<evidence type="ECO:0000313" key="2">
    <source>
        <dbReference type="Proteomes" id="UP000694255"/>
    </source>
</evidence>
<comment type="caution">
    <text evidence="1">The sequence shown here is derived from an EMBL/GenBank/DDBJ whole genome shotgun (WGS) entry which is preliminary data.</text>
</comment>
<dbReference type="InterPro" id="IPR014841">
    <property type="entry name" value="Rad33"/>
</dbReference>